<feature type="transmembrane region" description="Helical" evidence="7">
    <location>
        <begin position="117"/>
        <end position="140"/>
    </location>
</feature>
<dbReference type="PANTHER" id="PTHR43005:SF2">
    <property type="entry name" value="INTEGRAL MEMBRANE SUGAR TRANSPORT PROTEIN"/>
    <property type="match status" value="1"/>
</dbReference>
<evidence type="ECO:0000256" key="7">
    <source>
        <dbReference type="RuleBase" id="RU363032"/>
    </source>
</evidence>
<evidence type="ECO:0000259" key="8">
    <source>
        <dbReference type="PROSITE" id="PS50928"/>
    </source>
</evidence>
<keyword evidence="9" id="KW-0762">Sugar transport</keyword>
<keyword evidence="4 7" id="KW-0812">Transmembrane</keyword>
<evidence type="ECO:0000313" key="10">
    <source>
        <dbReference type="Proteomes" id="UP001235712"/>
    </source>
</evidence>
<feature type="transmembrane region" description="Helical" evidence="7">
    <location>
        <begin position="277"/>
        <end position="299"/>
    </location>
</feature>
<dbReference type="Gene3D" id="1.10.3720.10">
    <property type="entry name" value="MetI-like"/>
    <property type="match status" value="1"/>
</dbReference>
<dbReference type="CDD" id="cd06261">
    <property type="entry name" value="TM_PBP2"/>
    <property type="match status" value="1"/>
</dbReference>
<organism evidence="9 10">
    <name type="scientific">Kineosporia succinea</name>
    <dbReference type="NCBI Taxonomy" id="84632"/>
    <lineage>
        <taxon>Bacteria</taxon>
        <taxon>Bacillati</taxon>
        <taxon>Actinomycetota</taxon>
        <taxon>Actinomycetes</taxon>
        <taxon>Kineosporiales</taxon>
        <taxon>Kineosporiaceae</taxon>
        <taxon>Kineosporia</taxon>
    </lineage>
</organism>
<sequence>MTTPVLTRPAGVTTTSKSRRFDFLPYLMVTPVTLFVIGLAVVPAVFAVVQSFFIVDALDPPMRWAGLGNFSKLFQDAAVRSSMANTVFYVMVGVTLSTVLGITAAVLLQRPFRGRSLVIAVMILPWALPGVVEGILWQGIFEPGSGLISGVMSLFGADGGLLLGQDRLLTVALIEVVQVWQITPLSALLILAALQLIPAELYEAAQLDGCGPWASFARITLPLARPGIAVAMVQAVIATLNVFDQPYVLNGAASTGASVTMQTYFISFQNLDFGAGYALTLLITLATLLVSVAVVRLVYRRVEL</sequence>
<evidence type="ECO:0000256" key="4">
    <source>
        <dbReference type="ARBA" id="ARBA00022692"/>
    </source>
</evidence>
<keyword evidence="3" id="KW-1003">Cell membrane</keyword>
<keyword evidence="10" id="KW-1185">Reference proteome</keyword>
<dbReference type="Proteomes" id="UP001235712">
    <property type="component" value="Unassembled WGS sequence"/>
</dbReference>
<keyword evidence="5 7" id="KW-1133">Transmembrane helix</keyword>
<dbReference type="SUPFAM" id="SSF161098">
    <property type="entry name" value="MetI-like"/>
    <property type="match status" value="1"/>
</dbReference>
<comment type="caution">
    <text evidence="9">The sequence shown here is derived from an EMBL/GenBank/DDBJ whole genome shotgun (WGS) entry which is preliminary data.</text>
</comment>
<dbReference type="RefSeq" id="WP_307238666.1">
    <property type="nucleotide sequence ID" value="NZ_JAUSQZ010000001.1"/>
</dbReference>
<dbReference type="PANTHER" id="PTHR43005">
    <property type="entry name" value="BLR7065 PROTEIN"/>
    <property type="match status" value="1"/>
</dbReference>
<accession>A0ABT9NXY4</accession>
<dbReference type="Pfam" id="PF00528">
    <property type="entry name" value="BPD_transp_1"/>
    <property type="match status" value="1"/>
</dbReference>
<keyword evidence="2 7" id="KW-0813">Transport</keyword>
<dbReference type="InterPro" id="IPR035906">
    <property type="entry name" value="MetI-like_sf"/>
</dbReference>
<comment type="subcellular location">
    <subcellularLocation>
        <location evidence="1 7">Cell membrane</location>
        <topology evidence="1 7">Multi-pass membrane protein</topology>
    </subcellularLocation>
</comment>
<proteinExistence type="inferred from homology"/>
<feature type="transmembrane region" description="Helical" evidence="7">
    <location>
        <begin position="26"/>
        <end position="54"/>
    </location>
</feature>
<reference evidence="9 10" key="1">
    <citation type="submission" date="2023-07" db="EMBL/GenBank/DDBJ databases">
        <title>Sequencing the genomes of 1000 actinobacteria strains.</title>
        <authorList>
            <person name="Klenk H.-P."/>
        </authorList>
    </citation>
    <scope>NUCLEOTIDE SEQUENCE [LARGE SCALE GENOMIC DNA]</scope>
    <source>
        <strain evidence="9 10">DSM 44388</strain>
    </source>
</reference>
<feature type="transmembrane region" description="Helical" evidence="7">
    <location>
        <begin position="146"/>
        <end position="164"/>
    </location>
</feature>
<dbReference type="EMBL" id="JAUSQZ010000001">
    <property type="protein sequence ID" value="MDP9825166.1"/>
    <property type="molecule type" value="Genomic_DNA"/>
</dbReference>
<gene>
    <name evidence="9" type="ORF">J2S57_000915</name>
</gene>
<evidence type="ECO:0000256" key="1">
    <source>
        <dbReference type="ARBA" id="ARBA00004651"/>
    </source>
</evidence>
<dbReference type="PROSITE" id="PS50928">
    <property type="entry name" value="ABC_TM1"/>
    <property type="match status" value="1"/>
</dbReference>
<feature type="transmembrane region" description="Helical" evidence="7">
    <location>
        <begin position="87"/>
        <end position="108"/>
    </location>
</feature>
<feature type="transmembrane region" description="Helical" evidence="7">
    <location>
        <begin position="176"/>
        <end position="197"/>
    </location>
</feature>
<keyword evidence="6 7" id="KW-0472">Membrane</keyword>
<name>A0ABT9NXY4_9ACTN</name>
<evidence type="ECO:0000256" key="3">
    <source>
        <dbReference type="ARBA" id="ARBA00022475"/>
    </source>
</evidence>
<evidence type="ECO:0000256" key="5">
    <source>
        <dbReference type="ARBA" id="ARBA00022989"/>
    </source>
</evidence>
<evidence type="ECO:0000313" key="9">
    <source>
        <dbReference type="EMBL" id="MDP9825166.1"/>
    </source>
</evidence>
<dbReference type="InterPro" id="IPR000515">
    <property type="entry name" value="MetI-like"/>
</dbReference>
<comment type="similarity">
    <text evidence="7">Belongs to the binding-protein-dependent transport system permease family.</text>
</comment>
<evidence type="ECO:0000256" key="2">
    <source>
        <dbReference type="ARBA" id="ARBA00022448"/>
    </source>
</evidence>
<evidence type="ECO:0000256" key="6">
    <source>
        <dbReference type="ARBA" id="ARBA00023136"/>
    </source>
</evidence>
<feature type="domain" description="ABC transmembrane type-1" evidence="8">
    <location>
        <begin position="83"/>
        <end position="294"/>
    </location>
</feature>
<protein>
    <submittedName>
        <fullName evidence="9">Multiple sugar transport system permease protein</fullName>
    </submittedName>
</protein>